<reference evidence="1 2" key="1">
    <citation type="journal article" date="2016" name="Stand. Genomic Sci.">
        <title>Complete genome sequence and genomic characterization of Microcystis panniformis FACHB 1757 by third-generation sequencing.</title>
        <authorList>
            <person name="Zhang J.Y."/>
            <person name="Guan R."/>
            <person name="Zhang H.J."/>
            <person name="Li H."/>
            <person name="Xiao P."/>
            <person name="Yu G.L."/>
            <person name="Du L."/>
            <person name="Cao D.M."/>
            <person name="Zhu B.C."/>
            <person name="Li R.H."/>
            <person name="Lu Z.H."/>
        </authorList>
    </citation>
    <scope>NUCLEOTIDE SEQUENCE [LARGE SCALE GENOMIC DNA]</scope>
    <source>
        <strain evidence="1 2">FACHB-1757</strain>
    </source>
</reference>
<dbReference type="PATRIC" id="fig|1638788.3.peg.3260"/>
<dbReference type="Pfam" id="PF05973">
    <property type="entry name" value="Gp49"/>
    <property type="match status" value="1"/>
</dbReference>
<gene>
    <name evidence="1" type="ORF">VL20_3232</name>
</gene>
<sequence>MGDKPIYWIGTSREDIRDFPEDAKRKAGFQLRAIQQGEKPNDFKPIPIIGQGTEEIRIWTGETYRIFYVARFKEAIYVLHAFGKKTQKTSKKEIELGQQRYQQMIQFRQQLQEG</sequence>
<evidence type="ECO:0000313" key="2">
    <source>
        <dbReference type="Proteomes" id="UP000068167"/>
    </source>
</evidence>
<dbReference type="AlphaFoldDB" id="A0A0K1S2G6"/>
<dbReference type="Proteomes" id="UP000068167">
    <property type="component" value="Chromosome"/>
</dbReference>
<dbReference type="InterPro" id="IPR009241">
    <property type="entry name" value="HigB-like"/>
</dbReference>
<protein>
    <recommendedName>
        <fullName evidence="3">Phage-related protein</fullName>
    </recommendedName>
</protein>
<proteinExistence type="predicted"/>
<evidence type="ECO:0000313" key="1">
    <source>
        <dbReference type="EMBL" id="AKV68245.1"/>
    </source>
</evidence>
<accession>A0A0K1S2G6</accession>
<dbReference type="EMBL" id="CP011339">
    <property type="protein sequence ID" value="AKV68245.1"/>
    <property type="molecule type" value="Genomic_DNA"/>
</dbReference>
<name>A0A0K1S2G6_9CHRO</name>
<organism evidence="1 2">
    <name type="scientific">Microcystis panniformis FACHB-1757</name>
    <dbReference type="NCBI Taxonomy" id="1638788"/>
    <lineage>
        <taxon>Bacteria</taxon>
        <taxon>Bacillati</taxon>
        <taxon>Cyanobacteriota</taxon>
        <taxon>Cyanophyceae</taxon>
        <taxon>Oscillatoriophycideae</taxon>
        <taxon>Chroococcales</taxon>
        <taxon>Microcystaceae</taxon>
        <taxon>Microcystis</taxon>
    </lineage>
</organism>
<dbReference type="RefSeq" id="WP_002798095.1">
    <property type="nucleotide sequence ID" value="NZ_CP011339.1"/>
</dbReference>
<dbReference type="KEGG" id="mpk:VL20_3232"/>
<evidence type="ECO:0008006" key="3">
    <source>
        <dbReference type="Google" id="ProtNLM"/>
    </source>
</evidence>
<keyword evidence="2" id="KW-1185">Reference proteome</keyword>